<accession>A0AAE3GRI9</accession>
<dbReference type="RefSeq" id="WP_254011333.1">
    <property type="nucleotide sequence ID" value="NZ_JAMZMM010000060.1"/>
</dbReference>
<keyword evidence="2" id="KW-1185">Reference proteome</keyword>
<evidence type="ECO:0000313" key="1">
    <source>
        <dbReference type="EMBL" id="MCP2728538.1"/>
    </source>
</evidence>
<reference evidence="1" key="1">
    <citation type="submission" date="2022-06" db="EMBL/GenBank/DDBJ databases">
        <title>New cyanobacteria of genus Symplocastrum in benthos of Lake Baikal.</title>
        <authorList>
            <person name="Sorokovikova E."/>
            <person name="Tikhonova I."/>
            <person name="Krasnopeev A."/>
            <person name="Evseev P."/>
            <person name="Gladkikh A."/>
            <person name="Belykh O."/>
        </authorList>
    </citation>
    <scope>NUCLEOTIDE SEQUENCE</scope>
    <source>
        <strain evidence="1">BBK-W-15</strain>
    </source>
</reference>
<comment type="caution">
    <text evidence="1">The sequence shown here is derived from an EMBL/GenBank/DDBJ whole genome shotgun (WGS) entry which is preliminary data.</text>
</comment>
<dbReference type="EMBL" id="JAMZMM010000060">
    <property type="protein sequence ID" value="MCP2728538.1"/>
    <property type="molecule type" value="Genomic_DNA"/>
</dbReference>
<protein>
    <submittedName>
        <fullName evidence="1">Uncharacterized protein</fullName>
    </submittedName>
</protein>
<dbReference type="Proteomes" id="UP001204953">
    <property type="component" value="Unassembled WGS sequence"/>
</dbReference>
<sequence length="634" mass="73966">MIDLLDNREQENIVKLIVSSRLCDSNEKRRAFLRIITLRVEDYYVEIEENPFLVNLIHQLVQAGNEKVLRLIIKTLSPLCDSQKLRYLENKLNSISYIPSQPTAKPAYFVDEQVFQLMPLDIGTIWGLQRSSFIGLLIGFEQTEIYENFKNVEFALSQAIEVNQKANESATKLPKREWMRLDINRHPGAPWQKAQIIDAVVDISNEVANSLENNSFPDSSIPGFFFEIDAKQLHTSSYEQIKNWCNTLLNQLFNSNSVAIIINIIRSLDEDVEGSVKTLKTQLGEIAKEIPIELMRLDPRLFFDNNISSQKTDRTNFINIEWKPGLPFCRWMYHAVTRSYQRKKLEKERQKYIHIIDLYRNLKEQYSEKELQDTYSGITARDVVLDIKAIATTSLKELYYELLKIIVDLFPQWSYEWIRVYADSEIEEAVRAALSIAAHVGCYLSDILMDAWVDGINIDTLAPDSLDKSGAIALDLYNLNKIELEVLFLALLRKEQERSDQIIQAILQKLAIRSPDLQVLYHFYQNQKEQEDDFINQSYADKFTLAIRAKLKFKRVINKFQSAQFSHITPTICWLLAVIPPNQKNITELLLLEQKKRAVFGLCTPKEWEEIKKRQERERQVLDCRRNRHLIYSN</sequence>
<proteinExistence type="predicted"/>
<evidence type="ECO:0000313" key="2">
    <source>
        <dbReference type="Proteomes" id="UP001204953"/>
    </source>
</evidence>
<dbReference type="AlphaFoldDB" id="A0AAE3GRI9"/>
<organism evidence="1 2">
    <name type="scientific">Limnofasciculus baicalensis BBK-W-15</name>
    <dbReference type="NCBI Taxonomy" id="2699891"/>
    <lineage>
        <taxon>Bacteria</taxon>
        <taxon>Bacillati</taxon>
        <taxon>Cyanobacteriota</taxon>
        <taxon>Cyanophyceae</taxon>
        <taxon>Coleofasciculales</taxon>
        <taxon>Coleofasciculaceae</taxon>
        <taxon>Limnofasciculus</taxon>
        <taxon>Limnofasciculus baicalensis</taxon>
    </lineage>
</organism>
<gene>
    <name evidence="1" type="ORF">NJ959_08620</name>
</gene>
<name>A0AAE3GRI9_9CYAN</name>